<evidence type="ECO:0000256" key="1">
    <source>
        <dbReference type="SAM" id="MobiDB-lite"/>
    </source>
</evidence>
<comment type="caution">
    <text evidence="2">The sequence shown here is derived from an EMBL/GenBank/DDBJ whole genome shotgun (WGS) entry which is preliminary data.</text>
</comment>
<feature type="region of interest" description="Disordered" evidence="1">
    <location>
        <begin position="48"/>
        <end position="67"/>
    </location>
</feature>
<reference evidence="2 3" key="1">
    <citation type="submission" date="2020-08" db="EMBL/GenBank/DDBJ databases">
        <title>Genomic Encyclopedia of Type Strains, Phase IV (KMG-IV): sequencing the most valuable type-strain genomes for metagenomic binning, comparative biology and taxonomic classification.</title>
        <authorList>
            <person name="Goeker M."/>
        </authorList>
    </citation>
    <scope>NUCLEOTIDE SEQUENCE [LARGE SCALE GENOMIC DNA]</scope>
    <source>
        <strain evidence="2 3">DSM 23562</strain>
    </source>
</reference>
<sequence>MHLTPKTSHVEHFRLLYERHFGVALEGDEARETLTRLAQLYLDVTAQDVRHDQESIPDDQESRPFEP</sequence>
<organism evidence="2 3">
    <name type="scientific">Armatimonas rosea</name>
    <dbReference type="NCBI Taxonomy" id="685828"/>
    <lineage>
        <taxon>Bacteria</taxon>
        <taxon>Bacillati</taxon>
        <taxon>Armatimonadota</taxon>
        <taxon>Armatimonadia</taxon>
        <taxon>Armatimonadales</taxon>
        <taxon>Armatimonadaceae</taxon>
        <taxon>Armatimonas</taxon>
    </lineage>
</organism>
<dbReference type="Proteomes" id="UP000520814">
    <property type="component" value="Unassembled WGS sequence"/>
</dbReference>
<dbReference type="EMBL" id="JACHGW010000002">
    <property type="protein sequence ID" value="MBB6050731.1"/>
    <property type="molecule type" value="Genomic_DNA"/>
</dbReference>
<evidence type="ECO:0000313" key="2">
    <source>
        <dbReference type="EMBL" id="MBB6050731.1"/>
    </source>
</evidence>
<name>A0A7W9W707_ARMRO</name>
<dbReference type="RefSeq" id="WP_184196227.1">
    <property type="nucleotide sequence ID" value="NZ_JACHGW010000002.1"/>
</dbReference>
<proteinExistence type="predicted"/>
<evidence type="ECO:0000313" key="3">
    <source>
        <dbReference type="Proteomes" id="UP000520814"/>
    </source>
</evidence>
<accession>A0A7W9W707</accession>
<dbReference type="AlphaFoldDB" id="A0A7W9W707"/>
<gene>
    <name evidence="2" type="ORF">HNQ39_002522</name>
</gene>
<protein>
    <submittedName>
        <fullName evidence="2">Uncharacterized protein</fullName>
    </submittedName>
</protein>
<keyword evidence="3" id="KW-1185">Reference proteome</keyword>